<name>A0A4Z2J182_9TELE</name>
<keyword evidence="6" id="KW-0769">Symport</keyword>
<dbReference type="InterPro" id="IPR001991">
    <property type="entry name" value="Na-dicarboxylate_symporter"/>
</dbReference>
<dbReference type="PANTHER" id="PTHR11958">
    <property type="entry name" value="SODIUM/DICARBOXYLATE SYMPORTER-RELATED"/>
    <property type="match status" value="1"/>
</dbReference>
<dbReference type="GO" id="GO:0015501">
    <property type="term" value="F:glutamate:sodium symporter activity"/>
    <property type="evidence" value="ECO:0007669"/>
    <property type="project" value="TreeGrafter"/>
</dbReference>
<protein>
    <recommendedName>
        <fullName evidence="6">Amino acid transporter</fullName>
    </recommendedName>
</protein>
<dbReference type="InterPro" id="IPR036458">
    <property type="entry name" value="Na:dicarbo_symporter_sf"/>
</dbReference>
<dbReference type="GO" id="GO:0005313">
    <property type="term" value="F:L-glutamate transmembrane transporter activity"/>
    <property type="evidence" value="ECO:0007669"/>
    <property type="project" value="TreeGrafter"/>
</dbReference>
<evidence type="ECO:0000256" key="3">
    <source>
        <dbReference type="ARBA" id="ARBA00022692"/>
    </source>
</evidence>
<evidence type="ECO:0000256" key="6">
    <source>
        <dbReference type="RuleBase" id="RU361216"/>
    </source>
</evidence>
<feature type="transmembrane region" description="Helical" evidence="6">
    <location>
        <begin position="106"/>
        <end position="126"/>
    </location>
</feature>
<evidence type="ECO:0000256" key="2">
    <source>
        <dbReference type="ARBA" id="ARBA00022448"/>
    </source>
</evidence>
<gene>
    <name evidence="7" type="primary">SLC1A1_5</name>
    <name evidence="7" type="ORF">EYF80_005671</name>
</gene>
<dbReference type="OrthoDB" id="8955989at2759"/>
<keyword evidence="2 6" id="KW-0813">Transport</keyword>
<comment type="caution">
    <text evidence="7">The sequence shown here is derived from an EMBL/GenBank/DDBJ whole genome shotgun (WGS) entry which is preliminary data.</text>
</comment>
<evidence type="ECO:0000256" key="4">
    <source>
        <dbReference type="ARBA" id="ARBA00022989"/>
    </source>
</evidence>
<feature type="transmembrane region" description="Helical" evidence="6">
    <location>
        <begin position="57"/>
        <end position="78"/>
    </location>
</feature>
<dbReference type="Gene3D" id="1.10.3860.10">
    <property type="entry name" value="Sodium:dicarboxylate symporter"/>
    <property type="match status" value="1"/>
</dbReference>
<dbReference type="Pfam" id="PF00375">
    <property type="entry name" value="SDF"/>
    <property type="match status" value="1"/>
</dbReference>
<comment type="subcellular location">
    <subcellularLocation>
        <location evidence="1 6">Membrane</location>
        <topology evidence="1 6">Multi-pass membrane protein</topology>
    </subcellularLocation>
</comment>
<feature type="transmembrane region" description="Helical" evidence="6">
    <location>
        <begin position="138"/>
        <end position="160"/>
    </location>
</feature>
<dbReference type="PANTHER" id="PTHR11958:SF63">
    <property type="entry name" value="AMINO ACID TRANSPORTER"/>
    <property type="match status" value="1"/>
</dbReference>
<dbReference type="GO" id="GO:0015175">
    <property type="term" value="F:neutral L-amino acid transmembrane transporter activity"/>
    <property type="evidence" value="ECO:0007669"/>
    <property type="project" value="TreeGrafter"/>
</dbReference>
<dbReference type="SUPFAM" id="SSF118215">
    <property type="entry name" value="Proton glutamate symport protein"/>
    <property type="match status" value="1"/>
</dbReference>
<dbReference type="EMBL" id="SRLO01000029">
    <property type="protein sequence ID" value="TNN84065.1"/>
    <property type="molecule type" value="Genomic_DNA"/>
</dbReference>
<sequence length="250" mass="28227">MTMCWPYDDESHFYITFPGELLMGMFQCVSIPMMVTSIILGTVNLKNKSIKIALRAVFFFVLTTFIALMIGLILVLWIEPGEAYTVDKDDQLAEVHVAFVDSLMDFVSFLPIGLLFIIAGNIFQVYDWETIHKLREFVFVVVIGLLIHGCIALPVLYWLMLRRNPWHCINGALPALITALMTSSSSAAVPVTLRCCEERNGVDRRIARFALPIGTSINMNGSVIYEVVAVIFLTQLNDLDLAWSKIIEIW</sequence>
<accession>A0A4Z2J182</accession>
<reference evidence="7 8" key="1">
    <citation type="submission" date="2019-03" db="EMBL/GenBank/DDBJ databases">
        <title>First draft genome of Liparis tanakae, snailfish: a comprehensive survey of snailfish specific genes.</title>
        <authorList>
            <person name="Kim W."/>
            <person name="Song I."/>
            <person name="Jeong J.-H."/>
            <person name="Kim D."/>
            <person name="Kim S."/>
            <person name="Ryu S."/>
            <person name="Song J.Y."/>
            <person name="Lee S.K."/>
        </authorList>
    </citation>
    <scope>NUCLEOTIDE SEQUENCE [LARGE SCALE GENOMIC DNA]</scope>
    <source>
        <tissue evidence="7">Muscle</tissue>
    </source>
</reference>
<evidence type="ECO:0000256" key="1">
    <source>
        <dbReference type="ARBA" id="ARBA00004141"/>
    </source>
</evidence>
<comment type="similarity">
    <text evidence="6">Belongs to the dicarboxylate/amino acid:cation symporter (DAACS) (TC 2.A.23) family.</text>
</comment>
<organism evidence="7 8">
    <name type="scientific">Liparis tanakae</name>
    <name type="common">Tanaka's snailfish</name>
    <dbReference type="NCBI Taxonomy" id="230148"/>
    <lineage>
        <taxon>Eukaryota</taxon>
        <taxon>Metazoa</taxon>
        <taxon>Chordata</taxon>
        <taxon>Craniata</taxon>
        <taxon>Vertebrata</taxon>
        <taxon>Euteleostomi</taxon>
        <taxon>Actinopterygii</taxon>
        <taxon>Neopterygii</taxon>
        <taxon>Teleostei</taxon>
        <taxon>Neoteleostei</taxon>
        <taxon>Acanthomorphata</taxon>
        <taxon>Eupercaria</taxon>
        <taxon>Perciformes</taxon>
        <taxon>Cottioidei</taxon>
        <taxon>Cottales</taxon>
        <taxon>Liparidae</taxon>
        <taxon>Liparis</taxon>
    </lineage>
</organism>
<keyword evidence="4 6" id="KW-1133">Transmembrane helix</keyword>
<dbReference type="AlphaFoldDB" id="A0A4Z2J182"/>
<keyword evidence="5 6" id="KW-0472">Membrane</keyword>
<evidence type="ECO:0000256" key="5">
    <source>
        <dbReference type="ARBA" id="ARBA00023136"/>
    </source>
</evidence>
<evidence type="ECO:0000313" key="7">
    <source>
        <dbReference type="EMBL" id="TNN84065.1"/>
    </source>
</evidence>
<feature type="transmembrane region" description="Helical" evidence="6">
    <location>
        <begin position="21"/>
        <end position="45"/>
    </location>
</feature>
<keyword evidence="3 6" id="KW-0812">Transmembrane</keyword>
<feature type="transmembrane region" description="Helical" evidence="6">
    <location>
        <begin position="172"/>
        <end position="196"/>
    </location>
</feature>
<keyword evidence="8" id="KW-1185">Reference proteome</keyword>
<dbReference type="GO" id="GO:0005886">
    <property type="term" value="C:plasma membrane"/>
    <property type="evidence" value="ECO:0007669"/>
    <property type="project" value="TreeGrafter"/>
</dbReference>
<evidence type="ECO:0000313" key="8">
    <source>
        <dbReference type="Proteomes" id="UP000314294"/>
    </source>
</evidence>
<dbReference type="Proteomes" id="UP000314294">
    <property type="component" value="Unassembled WGS sequence"/>
</dbReference>
<proteinExistence type="inferred from homology"/>
<dbReference type="InterPro" id="IPR050746">
    <property type="entry name" value="DAACS"/>
</dbReference>
<dbReference type="PRINTS" id="PR00173">
    <property type="entry name" value="EDTRNSPORT"/>
</dbReference>